<dbReference type="PROSITE" id="PS00557">
    <property type="entry name" value="FMN_HYDROXY_ACID_DH_1"/>
    <property type="match status" value="1"/>
</dbReference>
<dbReference type="InterPro" id="IPR037396">
    <property type="entry name" value="FMN_HAD"/>
</dbReference>
<evidence type="ECO:0000256" key="3">
    <source>
        <dbReference type="ARBA" id="ARBA00024042"/>
    </source>
</evidence>
<accession>A0ABR1E7V2</accession>
<dbReference type="InterPro" id="IPR000262">
    <property type="entry name" value="FMN-dep_DH"/>
</dbReference>
<dbReference type="PANTHER" id="PTHR10578:SF149">
    <property type="entry name" value="2-HYDROXYACID OXIDASE 2"/>
    <property type="match status" value="1"/>
</dbReference>
<evidence type="ECO:0000259" key="6">
    <source>
        <dbReference type="PROSITE" id="PS51349"/>
    </source>
</evidence>
<keyword evidence="8" id="KW-1185">Reference proteome</keyword>
<feature type="domain" description="FMN hydroxy acid dehydrogenase" evidence="6">
    <location>
        <begin position="3"/>
        <end position="369"/>
    </location>
</feature>
<reference evidence="7 8" key="1">
    <citation type="submission" date="2023-08" db="EMBL/GenBank/DDBJ databases">
        <title>A Necator americanus chromosomal reference genome.</title>
        <authorList>
            <person name="Ilik V."/>
            <person name="Petrzelkova K.J."/>
            <person name="Pardy F."/>
            <person name="Fuh T."/>
            <person name="Niatou-Singa F.S."/>
            <person name="Gouil Q."/>
            <person name="Baker L."/>
            <person name="Ritchie M.E."/>
            <person name="Jex A.R."/>
            <person name="Gazzola D."/>
            <person name="Li H."/>
            <person name="Toshio Fujiwara R."/>
            <person name="Zhan B."/>
            <person name="Aroian R.V."/>
            <person name="Pafco B."/>
            <person name="Schwarz E.M."/>
        </authorList>
    </citation>
    <scope>NUCLEOTIDE SEQUENCE [LARGE SCALE GENOMIC DNA]</scope>
    <source>
        <strain evidence="7 8">Aroian</strain>
        <tissue evidence="7">Whole animal</tissue>
    </source>
</reference>
<evidence type="ECO:0000256" key="1">
    <source>
        <dbReference type="ARBA" id="ARBA00001917"/>
    </source>
</evidence>
<comment type="catalytic activity">
    <reaction evidence="5">
        <text>2-hydroxyoctanoate + O2 = 2-oxooctanoate + H2O2</text>
        <dbReference type="Rhea" id="RHEA:67940"/>
        <dbReference type="ChEBI" id="CHEBI:15379"/>
        <dbReference type="ChEBI" id="CHEBI:16240"/>
        <dbReference type="ChEBI" id="CHEBI:133514"/>
        <dbReference type="ChEBI" id="CHEBI:176689"/>
    </reaction>
    <physiologicalReaction direction="left-to-right" evidence="5">
        <dbReference type="Rhea" id="RHEA:67941"/>
    </physiologicalReaction>
</comment>
<dbReference type="InterPro" id="IPR012133">
    <property type="entry name" value="Alpha-hydoxy_acid_DH_FMN"/>
</dbReference>
<dbReference type="CDD" id="cd02809">
    <property type="entry name" value="alpha_hydroxyacid_oxid_FMN"/>
    <property type="match status" value="1"/>
</dbReference>
<evidence type="ECO:0000256" key="2">
    <source>
        <dbReference type="ARBA" id="ARBA00023002"/>
    </source>
</evidence>
<comment type="similarity">
    <text evidence="3">Belongs to the FMN-dependent alpha-hydroxy acid dehydrogenase family.</text>
</comment>
<dbReference type="EMBL" id="JAVFWL010000005">
    <property type="protein sequence ID" value="KAK6758721.1"/>
    <property type="molecule type" value="Genomic_DNA"/>
</dbReference>
<comment type="catalytic activity">
    <reaction evidence="4">
        <text>a (2S)-2-hydroxycarboxylate + O2 = a 2-oxocarboxylate + H2O2</text>
        <dbReference type="Rhea" id="RHEA:16789"/>
        <dbReference type="ChEBI" id="CHEBI:15379"/>
        <dbReference type="ChEBI" id="CHEBI:16240"/>
        <dbReference type="ChEBI" id="CHEBI:35179"/>
        <dbReference type="ChEBI" id="CHEBI:58123"/>
        <dbReference type="EC" id="1.1.3.15"/>
    </reaction>
    <physiologicalReaction direction="left-to-right" evidence="4">
        <dbReference type="Rhea" id="RHEA:16790"/>
    </physiologicalReaction>
</comment>
<dbReference type="PROSITE" id="PS51349">
    <property type="entry name" value="FMN_HYDROXY_ACID_DH_2"/>
    <property type="match status" value="1"/>
</dbReference>
<gene>
    <name evidence="7" type="primary">Necator_chrV.g20923</name>
    <name evidence="7" type="ORF">RB195_016130</name>
</gene>
<comment type="cofactor">
    <cofactor evidence="1">
        <name>FMN</name>
        <dbReference type="ChEBI" id="CHEBI:58210"/>
    </cofactor>
</comment>
<evidence type="ECO:0000313" key="7">
    <source>
        <dbReference type="EMBL" id="KAK6758721.1"/>
    </source>
</evidence>
<evidence type="ECO:0000256" key="4">
    <source>
        <dbReference type="ARBA" id="ARBA00029325"/>
    </source>
</evidence>
<organism evidence="7 8">
    <name type="scientific">Necator americanus</name>
    <name type="common">Human hookworm</name>
    <dbReference type="NCBI Taxonomy" id="51031"/>
    <lineage>
        <taxon>Eukaryota</taxon>
        <taxon>Metazoa</taxon>
        <taxon>Ecdysozoa</taxon>
        <taxon>Nematoda</taxon>
        <taxon>Chromadorea</taxon>
        <taxon>Rhabditida</taxon>
        <taxon>Rhabditina</taxon>
        <taxon>Rhabditomorpha</taxon>
        <taxon>Strongyloidea</taxon>
        <taxon>Ancylostomatidae</taxon>
        <taxon>Bunostominae</taxon>
        <taxon>Necator</taxon>
    </lineage>
</organism>
<keyword evidence="2" id="KW-0560">Oxidoreductase</keyword>
<dbReference type="Pfam" id="PF01070">
    <property type="entry name" value="FMN_dh"/>
    <property type="match status" value="1"/>
</dbReference>
<dbReference type="PIRSF" id="PIRSF000138">
    <property type="entry name" value="Al-hdrx_acd_dh"/>
    <property type="match status" value="1"/>
</dbReference>
<protein>
    <recommendedName>
        <fullName evidence="6">FMN hydroxy acid dehydrogenase domain-containing protein</fullName>
    </recommendedName>
</protein>
<name>A0ABR1E7V2_NECAM</name>
<dbReference type="SUPFAM" id="SSF51395">
    <property type="entry name" value="FMN-linked oxidoreductases"/>
    <property type="match status" value="1"/>
</dbReference>
<dbReference type="Proteomes" id="UP001303046">
    <property type="component" value="Unassembled WGS sequence"/>
</dbReference>
<evidence type="ECO:0000313" key="8">
    <source>
        <dbReference type="Proteomes" id="UP001303046"/>
    </source>
</evidence>
<comment type="caution">
    <text evidence="7">The sequence shown here is derived from an EMBL/GenBank/DDBJ whole genome shotgun (WGS) entry which is preliminary data.</text>
</comment>
<proteinExistence type="inferred from homology"/>
<dbReference type="Gene3D" id="3.20.20.70">
    <property type="entry name" value="Aldolase class I"/>
    <property type="match status" value="1"/>
</dbReference>
<dbReference type="InterPro" id="IPR008259">
    <property type="entry name" value="FMN_hydac_DH_AS"/>
</dbReference>
<dbReference type="PANTHER" id="PTHR10578">
    <property type="entry name" value="S -2-HYDROXY-ACID OXIDASE-RELATED"/>
    <property type="match status" value="1"/>
</dbReference>
<dbReference type="InterPro" id="IPR013785">
    <property type="entry name" value="Aldolase_TIM"/>
</dbReference>
<sequence>MPAAKKTLLTINDYHLEAVSRLEKMALDYYDGGSDDKMTLARNVDAFRSLLIRPRCLQDVSEVNTSVEWYDDMNRFPIGIAPTAFHCMAEKNGELSTVRGASLSGSTMIVSSWSTTPIEKIAHEAINLGVNLWFQLYVYKDKSITASLLSRALASGCKAVVLTVDTPVFGRRLADARNGFTLPKGLTFANFATIQSSQMPSPSEGQSGFMQYVASQIDPSLNWEVLDWVISNSKVPVLVKGVMRGDDAEEAIRRGVRGIIVSNHGGRQLDSAPATIEALPEVVQSVNGRVPVFLDGGIRNGRDVFKAVALGASGVFIGRPVLWGLSVAGAEGVGNVIKLLQTEFMHTMQLAGCRSIREIHESRDIVVKESYYAKL</sequence>
<evidence type="ECO:0000256" key="5">
    <source>
        <dbReference type="ARBA" id="ARBA00029327"/>
    </source>
</evidence>